<dbReference type="GO" id="GO:0020037">
    <property type="term" value="F:heme binding"/>
    <property type="evidence" value="ECO:0007669"/>
    <property type="project" value="InterPro"/>
</dbReference>
<dbReference type="InterPro" id="IPR017972">
    <property type="entry name" value="Cyt_P450_CS"/>
</dbReference>
<dbReference type="PROSITE" id="PS00086">
    <property type="entry name" value="CYTOCHROME_P450"/>
    <property type="match status" value="2"/>
</dbReference>
<dbReference type="PANTHER" id="PTHR47947:SF62">
    <property type="entry name" value="CYTOCHROME P450, FAMILY 81, SUBFAMILY D, POLYPEPTIDE 5"/>
    <property type="match status" value="1"/>
</dbReference>
<comment type="cofactor">
    <cofactor evidence="11">
        <name>heme</name>
        <dbReference type="ChEBI" id="CHEBI:30413"/>
    </cofactor>
</comment>
<feature type="transmembrane region" description="Helical" evidence="12">
    <location>
        <begin position="6"/>
        <end position="27"/>
    </location>
</feature>
<dbReference type="InterPro" id="IPR002401">
    <property type="entry name" value="Cyt_P450_E_grp-I"/>
</dbReference>
<keyword evidence="8 11" id="KW-0408">Iron</keyword>
<evidence type="ECO:0000256" key="3">
    <source>
        <dbReference type="ARBA" id="ARBA00022617"/>
    </source>
</evidence>
<dbReference type="Gene3D" id="1.10.630.10">
    <property type="entry name" value="Cytochrome P450"/>
    <property type="match status" value="2"/>
</dbReference>
<protein>
    <recommendedName>
        <fullName evidence="15">Cytochrome P450</fullName>
    </recommendedName>
</protein>
<evidence type="ECO:0000256" key="8">
    <source>
        <dbReference type="ARBA" id="ARBA00023004"/>
    </source>
</evidence>
<keyword evidence="7" id="KW-0560">Oxidoreductase</keyword>
<evidence type="ECO:0000256" key="5">
    <source>
        <dbReference type="ARBA" id="ARBA00022723"/>
    </source>
</evidence>
<evidence type="ECO:0000256" key="7">
    <source>
        <dbReference type="ARBA" id="ARBA00023002"/>
    </source>
</evidence>
<dbReference type="GO" id="GO:0016020">
    <property type="term" value="C:membrane"/>
    <property type="evidence" value="ECO:0007669"/>
    <property type="project" value="UniProtKB-SubCell"/>
</dbReference>
<dbReference type="Proteomes" id="UP001281410">
    <property type="component" value="Unassembled WGS sequence"/>
</dbReference>
<comment type="caution">
    <text evidence="13">The sequence shown here is derived from an EMBL/GenBank/DDBJ whole genome shotgun (WGS) entry which is preliminary data.</text>
</comment>
<name>A0AAE0ELY4_9ROSI</name>
<dbReference type="AlphaFoldDB" id="A0AAE0ELY4"/>
<dbReference type="PRINTS" id="PR00463">
    <property type="entry name" value="EP450I"/>
</dbReference>
<sequence>MVMEESWLLIVSATSFLIFLLILKHFFHKQTQYKNLPPSPPNSFPIIGHLHLLKEPIHRELQNLSNKYGSILKLSFGNRNVLLLSSPAAIEEVFSKNDVVFANRPRLLISKYLSYNYTAVGASPYGQHWRNLRRFMALEIFSTRRLKTFQSIREDEVRLLLKNLHQSSSQSSFTKVEMKSKFSELSFNVIMRTVAGKRYFGVDEADSVEAKLFRDISKEIVEIGGASNPGDFVPALRWLNYRSFEKRMKIVQKKSDSFMQSLIDENRIRSRKIVPGGDDQEEKPRTMIDSMLSLQESEPNYYTDEIIKGMILTLLTAGTDTSAVTIEWAMSLLLNHPAVLKKARAEVDNYVGHDRLVDEPDLAKLPYIQSIVNEALRLYPTAPLLVPHESSDDTTIGGYHVPRQTMLIVNAWAIHRDPKVWDDPTSFKPERFEGLMEGGPEAYNYKFVPFGLGRRACPGAGLANRVMGLALAALIQCFEWERISEEEVDMSQGTGITMPKAKPLEAIWLTYYGVEKQMIKIHKKKDAYIQALLDTHQNNNSSGGEISRPIIDVLLKLRESELEFYINDVFKGIVQSLLIVGTYTTVNTLDGVESWLLIVSATSFLIFLLILKHFFHKQTQYKNLPPSPPNSFPIIGHLHLLKEPIHRELQNLSNKYGSILKLSFGNRNVLLLSSPAAIEEVFSKNDVVFANRPRLLIGKYLNYNYTTVGASPYGQHWRNLRRFMALEIFSTRRLKTFQSIREDEVRLLLKNLHQSSSQSSFTKVEMKSKFSELSFNVIMRTVAGKRYFGVDEADSDEAKLFRDISKEIFEISGASNPGDFVPALRWLNYRSFEKRMKVLQKKSDSFMQSLIDENRIRSRKIVPGGDDQEEKTITMIDSMLSLQESEPNYYTDEIIKGMILTLLTAGTDTSAVTIEWAMSLLLNHPAVLKKARAEVDNYVGHDRLVDEPDLAKLPYIQSIVNEALRLYPTAPLLVPHESSDDTTIGGYHVPRQTMLIVNAWAIHRDPKVWDDPTSFKPERFEGLMEGGHEAYNYKFVPFGLGRRACPGAGLANRVMGLALAALIQCFEWERISEEEVDMSQGTGITMPKAKPLEAMCKSRHSISTLLSQL</sequence>
<dbReference type="InterPro" id="IPR001128">
    <property type="entry name" value="Cyt_P450"/>
</dbReference>
<dbReference type="Pfam" id="PF00067">
    <property type="entry name" value="p450"/>
    <property type="match status" value="2"/>
</dbReference>
<keyword evidence="9" id="KW-0503">Monooxygenase</keyword>
<evidence type="ECO:0000313" key="13">
    <source>
        <dbReference type="EMBL" id="KAK3231295.1"/>
    </source>
</evidence>
<dbReference type="CDD" id="cd20653">
    <property type="entry name" value="CYP81"/>
    <property type="match status" value="2"/>
</dbReference>
<reference evidence="13" key="1">
    <citation type="journal article" date="2023" name="Plant J.">
        <title>Genome sequences and population genomics provide insights into the demographic history, inbreeding, and mutation load of two 'living fossil' tree species of Dipteronia.</title>
        <authorList>
            <person name="Feng Y."/>
            <person name="Comes H.P."/>
            <person name="Chen J."/>
            <person name="Zhu S."/>
            <person name="Lu R."/>
            <person name="Zhang X."/>
            <person name="Li P."/>
            <person name="Qiu J."/>
            <person name="Olsen K.M."/>
            <person name="Qiu Y."/>
        </authorList>
    </citation>
    <scope>NUCLEOTIDE SEQUENCE</scope>
    <source>
        <strain evidence="13">NBL</strain>
    </source>
</reference>
<dbReference type="InterPro" id="IPR050651">
    <property type="entry name" value="Plant_Cytochrome_P450_Monoox"/>
</dbReference>
<evidence type="ECO:0008006" key="15">
    <source>
        <dbReference type="Google" id="ProtNLM"/>
    </source>
</evidence>
<dbReference type="InterPro" id="IPR036396">
    <property type="entry name" value="Cyt_P450_sf"/>
</dbReference>
<dbReference type="SUPFAM" id="SSF48264">
    <property type="entry name" value="Cytochrome P450"/>
    <property type="match status" value="2"/>
</dbReference>
<dbReference type="EMBL" id="JANJYJ010000001">
    <property type="protein sequence ID" value="KAK3231295.1"/>
    <property type="molecule type" value="Genomic_DNA"/>
</dbReference>
<organism evidence="13 14">
    <name type="scientific">Dipteronia sinensis</name>
    <dbReference type="NCBI Taxonomy" id="43782"/>
    <lineage>
        <taxon>Eukaryota</taxon>
        <taxon>Viridiplantae</taxon>
        <taxon>Streptophyta</taxon>
        <taxon>Embryophyta</taxon>
        <taxon>Tracheophyta</taxon>
        <taxon>Spermatophyta</taxon>
        <taxon>Magnoliopsida</taxon>
        <taxon>eudicotyledons</taxon>
        <taxon>Gunneridae</taxon>
        <taxon>Pentapetalae</taxon>
        <taxon>rosids</taxon>
        <taxon>malvids</taxon>
        <taxon>Sapindales</taxon>
        <taxon>Sapindaceae</taxon>
        <taxon>Hippocastanoideae</taxon>
        <taxon>Acereae</taxon>
        <taxon>Dipteronia</taxon>
    </lineage>
</organism>
<evidence type="ECO:0000256" key="11">
    <source>
        <dbReference type="PIRSR" id="PIRSR602401-1"/>
    </source>
</evidence>
<dbReference type="PRINTS" id="PR00385">
    <property type="entry name" value="P450"/>
</dbReference>
<dbReference type="PANTHER" id="PTHR47947">
    <property type="entry name" value="CYTOCHROME P450 82C3-RELATED"/>
    <property type="match status" value="1"/>
</dbReference>
<evidence type="ECO:0000256" key="1">
    <source>
        <dbReference type="ARBA" id="ARBA00004167"/>
    </source>
</evidence>
<feature type="binding site" description="axial binding residue" evidence="11">
    <location>
        <position position="457"/>
    </location>
    <ligand>
        <name>heme</name>
        <dbReference type="ChEBI" id="CHEBI:30413"/>
    </ligand>
    <ligandPart>
        <name>Fe</name>
        <dbReference type="ChEBI" id="CHEBI:18248"/>
    </ligandPart>
</feature>
<evidence type="ECO:0000256" key="6">
    <source>
        <dbReference type="ARBA" id="ARBA00022989"/>
    </source>
</evidence>
<comment type="subcellular location">
    <subcellularLocation>
        <location evidence="1">Membrane</location>
        <topology evidence="1">Single-pass membrane protein</topology>
    </subcellularLocation>
</comment>
<keyword evidence="10 12" id="KW-0472">Membrane</keyword>
<dbReference type="FunFam" id="1.10.630.10:FF:000023">
    <property type="entry name" value="Cytochrome P450 family protein"/>
    <property type="match status" value="2"/>
</dbReference>
<accession>A0AAE0ELY4</accession>
<keyword evidence="5 11" id="KW-0479">Metal-binding</keyword>
<keyword evidence="14" id="KW-1185">Reference proteome</keyword>
<keyword evidence="6 12" id="KW-1133">Transmembrane helix</keyword>
<evidence type="ECO:0000256" key="10">
    <source>
        <dbReference type="ARBA" id="ARBA00023136"/>
    </source>
</evidence>
<proteinExistence type="inferred from homology"/>
<keyword evidence="3 11" id="KW-0349">Heme</keyword>
<dbReference type="GO" id="GO:0005506">
    <property type="term" value="F:iron ion binding"/>
    <property type="evidence" value="ECO:0007669"/>
    <property type="project" value="InterPro"/>
</dbReference>
<evidence type="ECO:0000256" key="9">
    <source>
        <dbReference type="ARBA" id="ARBA00023033"/>
    </source>
</evidence>
<evidence type="ECO:0000256" key="2">
    <source>
        <dbReference type="ARBA" id="ARBA00010617"/>
    </source>
</evidence>
<dbReference type="GO" id="GO:0016705">
    <property type="term" value="F:oxidoreductase activity, acting on paired donors, with incorporation or reduction of molecular oxygen"/>
    <property type="evidence" value="ECO:0007669"/>
    <property type="project" value="InterPro"/>
</dbReference>
<comment type="similarity">
    <text evidence="2">Belongs to the cytochrome P450 family.</text>
</comment>
<evidence type="ECO:0000313" key="14">
    <source>
        <dbReference type="Proteomes" id="UP001281410"/>
    </source>
</evidence>
<evidence type="ECO:0000256" key="4">
    <source>
        <dbReference type="ARBA" id="ARBA00022692"/>
    </source>
</evidence>
<gene>
    <name evidence="13" type="ORF">Dsin_003176</name>
</gene>
<evidence type="ECO:0000256" key="12">
    <source>
        <dbReference type="SAM" id="Phobius"/>
    </source>
</evidence>
<keyword evidence="4 12" id="KW-0812">Transmembrane</keyword>
<dbReference type="GO" id="GO:0004497">
    <property type="term" value="F:monooxygenase activity"/>
    <property type="evidence" value="ECO:0007669"/>
    <property type="project" value="UniProtKB-KW"/>
</dbReference>